<dbReference type="PANTHER" id="PTHR36840:SF1">
    <property type="entry name" value="BLL5714 PROTEIN"/>
    <property type="match status" value="1"/>
</dbReference>
<dbReference type="InterPro" id="IPR010640">
    <property type="entry name" value="Low_temperature_requirement_A"/>
</dbReference>
<keyword evidence="1" id="KW-1133">Transmembrane helix</keyword>
<protein>
    <submittedName>
        <fullName evidence="2">Low temperature requirement protein A</fullName>
    </submittedName>
</protein>
<proteinExistence type="predicted"/>
<feature type="transmembrane region" description="Helical" evidence="1">
    <location>
        <begin position="304"/>
        <end position="321"/>
    </location>
</feature>
<feature type="transmembrane region" description="Helical" evidence="1">
    <location>
        <begin position="32"/>
        <end position="50"/>
    </location>
</feature>
<organism evidence="2 3">
    <name type="scientific">Dactylosporangium aurantiacum</name>
    <dbReference type="NCBI Taxonomy" id="35754"/>
    <lineage>
        <taxon>Bacteria</taxon>
        <taxon>Bacillati</taxon>
        <taxon>Actinomycetota</taxon>
        <taxon>Actinomycetes</taxon>
        <taxon>Micromonosporales</taxon>
        <taxon>Micromonosporaceae</taxon>
        <taxon>Dactylosporangium</taxon>
    </lineage>
</organism>
<evidence type="ECO:0000256" key="1">
    <source>
        <dbReference type="SAM" id="Phobius"/>
    </source>
</evidence>
<keyword evidence="1" id="KW-0472">Membrane</keyword>
<evidence type="ECO:0000313" key="2">
    <source>
        <dbReference type="EMBL" id="UWZ56310.1"/>
    </source>
</evidence>
<dbReference type="KEGG" id="daur:Daura_09090"/>
<keyword evidence="3" id="KW-1185">Reference proteome</keyword>
<sequence>MSSSSSPSSQWRVPMGTRDTHEPHRVATPLELLFDLCFVVAIALVAQLLHHAVADGDAPHGIIAYLTVFFSIWWAWMNFTWFASAYDTDDIAYRLTTLVQIAGVLVLAAGVTDAFHGHFGTVTVGYVIMRAALVTQWLRAAAGDAAGRRTAVRMAAGVSACLVGWSLILLTHGTTHLVLFFVMVAAELAVPPWAERDYHTPWHPHHIAERYGLLYIIVLGEIVLSTTVAVQAGFVQDRLWWVAASGLVIVFAFWWLYFDQPAHERLFDQRHAFIWGYGHYVVFASAAAIGAGIAVIVERPDLSGAPVTIPVAVLLAALWVLHLRPRGWLEPVAAALVLAATFVGPSLVVTAAVLAVLVAARLVLRRAGGAVSARARRP</sequence>
<dbReference type="RefSeq" id="WP_033359685.1">
    <property type="nucleotide sequence ID" value="NZ_CP073767.1"/>
</dbReference>
<feature type="transmembrane region" description="Helical" evidence="1">
    <location>
        <begin position="239"/>
        <end position="257"/>
    </location>
</feature>
<keyword evidence="1" id="KW-0812">Transmembrane</keyword>
<feature type="transmembrane region" description="Helical" evidence="1">
    <location>
        <begin position="277"/>
        <end position="297"/>
    </location>
</feature>
<dbReference type="Proteomes" id="UP001058003">
    <property type="component" value="Chromosome"/>
</dbReference>
<dbReference type="Pfam" id="PF06772">
    <property type="entry name" value="LtrA"/>
    <property type="match status" value="1"/>
</dbReference>
<reference evidence="2" key="1">
    <citation type="submission" date="2021-04" db="EMBL/GenBank/DDBJ databases">
        <title>Dactylosporangium aurantiacum NRRL B-8018 full assembly.</title>
        <authorList>
            <person name="Hartkoorn R.C."/>
            <person name="Beaudoing E."/>
            <person name="Hot D."/>
        </authorList>
    </citation>
    <scope>NUCLEOTIDE SEQUENCE</scope>
    <source>
        <strain evidence="2">NRRL B-8018</strain>
    </source>
</reference>
<dbReference type="EMBL" id="CP073767">
    <property type="protein sequence ID" value="UWZ56310.1"/>
    <property type="molecule type" value="Genomic_DNA"/>
</dbReference>
<gene>
    <name evidence="2" type="ORF">Daura_09090</name>
</gene>
<name>A0A9Q9INH9_9ACTN</name>
<feature type="transmembrane region" description="Helical" evidence="1">
    <location>
        <begin position="62"/>
        <end position="79"/>
    </location>
</feature>
<dbReference type="OrthoDB" id="7698234at2"/>
<feature type="transmembrane region" description="Helical" evidence="1">
    <location>
        <begin position="214"/>
        <end position="232"/>
    </location>
</feature>
<evidence type="ECO:0000313" key="3">
    <source>
        <dbReference type="Proteomes" id="UP001058003"/>
    </source>
</evidence>
<feature type="transmembrane region" description="Helical" evidence="1">
    <location>
        <begin position="91"/>
        <end position="112"/>
    </location>
</feature>
<accession>A0A9Q9INH9</accession>
<dbReference type="AlphaFoldDB" id="A0A9Q9INH9"/>
<dbReference type="PANTHER" id="PTHR36840">
    <property type="entry name" value="BLL5714 PROTEIN"/>
    <property type="match status" value="1"/>
</dbReference>
<feature type="transmembrane region" description="Helical" evidence="1">
    <location>
        <begin position="333"/>
        <end position="364"/>
    </location>
</feature>